<organism evidence="2 3">
    <name type="scientific">Araneus ventricosus</name>
    <name type="common">Orbweaver spider</name>
    <name type="synonym">Epeira ventricosa</name>
    <dbReference type="NCBI Taxonomy" id="182803"/>
    <lineage>
        <taxon>Eukaryota</taxon>
        <taxon>Metazoa</taxon>
        <taxon>Ecdysozoa</taxon>
        <taxon>Arthropoda</taxon>
        <taxon>Chelicerata</taxon>
        <taxon>Arachnida</taxon>
        <taxon>Araneae</taxon>
        <taxon>Araneomorphae</taxon>
        <taxon>Entelegynae</taxon>
        <taxon>Araneoidea</taxon>
        <taxon>Araneidae</taxon>
        <taxon>Araneus</taxon>
    </lineage>
</organism>
<sequence length="122" mass="13874">MGFAVRRFVGVIALCLSINALLCSGRKKKQSSDALFECVLKQTCDCDKPQRFGDCYGQLTEQSQNWMVDQLNSCNLVELEYGLFTEGMQKLCSVANNEFKPCFDESNTQLMKRYVSTLIYLL</sequence>
<keyword evidence="3" id="KW-1185">Reference proteome</keyword>
<dbReference type="EMBL" id="BGPR01030670">
    <property type="protein sequence ID" value="GBO03325.1"/>
    <property type="molecule type" value="Genomic_DNA"/>
</dbReference>
<proteinExistence type="predicted"/>
<dbReference type="Proteomes" id="UP000499080">
    <property type="component" value="Unassembled WGS sequence"/>
</dbReference>
<dbReference type="AlphaFoldDB" id="A0A4Y2TRQ4"/>
<dbReference type="OrthoDB" id="6433119at2759"/>
<comment type="caution">
    <text evidence="2">The sequence shown here is derived from an EMBL/GenBank/DDBJ whole genome shotgun (WGS) entry which is preliminary data.</text>
</comment>
<feature type="chain" id="PRO_5021266746" evidence="1">
    <location>
        <begin position="26"/>
        <end position="122"/>
    </location>
</feature>
<evidence type="ECO:0000313" key="3">
    <source>
        <dbReference type="Proteomes" id="UP000499080"/>
    </source>
</evidence>
<accession>A0A4Y2TRQ4</accession>
<keyword evidence="1" id="KW-0732">Signal</keyword>
<gene>
    <name evidence="2" type="ORF">AVEN_48563_1</name>
</gene>
<protein>
    <submittedName>
        <fullName evidence="2">Uncharacterized protein</fullName>
    </submittedName>
</protein>
<evidence type="ECO:0000313" key="2">
    <source>
        <dbReference type="EMBL" id="GBO03325.1"/>
    </source>
</evidence>
<evidence type="ECO:0000256" key="1">
    <source>
        <dbReference type="SAM" id="SignalP"/>
    </source>
</evidence>
<reference evidence="2 3" key="1">
    <citation type="journal article" date="2019" name="Sci. Rep.">
        <title>Orb-weaving spider Araneus ventricosus genome elucidates the spidroin gene catalogue.</title>
        <authorList>
            <person name="Kono N."/>
            <person name="Nakamura H."/>
            <person name="Ohtoshi R."/>
            <person name="Moran D.A.P."/>
            <person name="Shinohara A."/>
            <person name="Yoshida Y."/>
            <person name="Fujiwara M."/>
            <person name="Mori M."/>
            <person name="Tomita M."/>
            <person name="Arakawa K."/>
        </authorList>
    </citation>
    <scope>NUCLEOTIDE SEQUENCE [LARGE SCALE GENOMIC DNA]</scope>
</reference>
<name>A0A4Y2TRQ4_ARAVE</name>
<feature type="signal peptide" evidence="1">
    <location>
        <begin position="1"/>
        <end position="25"/>
    </location>
</feature>